<sequence length="440" mass="47078">MRRPGRPARAAARLLVAPRERLAPGDDTLAGIDWCLEGATPQTLSAASPPEAWQALTRLAASHPVTLLLPADAVSHFHLAAPRGLKRREWPLLLETVTSDAVDQLHLHPLQRGRGHLELIALPRAELAAWRAWAQRLGLAPAGWSCAFLALPQPAAPDQITTLDDGSHRLCLGLAAPAAPGAPETRQWLAWPRDWPLPPSWRERDCQVVDGAIDTDADTHGDTGQPRPCDDHRGDGERDDDRNAGGEAAAEQARRRSLTWLAASPPAALPFADDSGARRPGINWQPQRRTRWLAGAIALLALLDASLWLATTWRAEAAAGQQQAAALAARFAGPPPVDAQAALATRADAIDALARRNRQLSEALATATAQLAATPWQLSRLAVTGTRASLTWRYPEPPAPVVVNRARQALATLGEAQWQPGPGELSLNLSLAAVTPEPAS</sequence>
<name>A0ABZ3CTN2_9GAMM</name>
<evidence type="ECO:0000313" key="3">
    <source>
        <dbReference type="EMBL" id="XAD54546.1"/>
    </source>
</evidence>
<gene>
    <name evidence="3" type="ORF">AAGT95_00850</name>
</gene>
<dbReference type="InterPro" id="IPR024230">
    <property type="entry name" value="GspL_cyto_dom"/>
</dbReference>
<dbReference type="Proteomes" id="UP001453229">
    <property type="component" value="Chromosome"/>
</dbReference>
<proteinExistence type="predicted"/>
<dbReference type="EMBL" id="CP151919">
    <property type="protein sequence ID" value="XAD54546.1"/>
    <property type="molecule type" value="Genomic_DNA"/>
</dbReference>
<evidence type="ECO:0000256" key="1">
    <source>
        <dbReference type="SAM" id="MobiDB-lite"/>
    </source>
</evidence>
<feature type="region of interest" description="Disordered" evidence="1">
    <location>
        <begin position="214"/>
        <end position="255"/>
    </location>
</feature>
<feature type="compositionally biased region" description="Basic and acidic residues" evidence="1">
    <location>
        <begin position="228"/>
        <end position="244"/>
    </location>
</feature>
<dbReference type="InterPro" id="IPR043129">
    <property type="entry name" value="ATPase_NBD"/>
</dbReference>
<evidence type="ECO:0000313" key="4">
    <source>
        <dbReference type="Proteomes" id="UP001453229"/>
    </source>
</evidence>
<keyword evidence="4" id="KW-1185">Reference proteome</keyword>
<organism evidence="3 4">
    <name type="scientific">Salinicola lusitanus</name>
    <dbReference type="NCBI Taxonomy" id="1949085"/>
    <lineage>
        <taxon>Bacteria</taxon>
        <taxon>Pseudomonadati</taxon>
        <taxon>Pseudomonadota</taxon>
        <taxon>Gammaproteobacteria</taxon>
        <taxon>Oceanospirillales</taxon>
        <taxon>Halomonadaceae</taxon>
        <taxon>Salinicola</taxon>
    </lineage>
</organism>
<reference evidence="3 4" key="1">
    <citation type="submission" date="2024-04" db="EMBL/GenBank/DDBJ databases">
        <title>Salinicola lusitanus LLJ914,a marine bacterium isolated from the Okinawa Trough.</title>
        <authorList>
            <person name="Li J."/>
        </authorList>
    </citation>
    <scope>NUCLEOTIDE SEQUENCE [LARGE SCALE GENOMIC DNA]</scope>
    <source>
        <strain evidence="3 4">LLJ914</strain>
    </source>
</reference>
<accession>A0ABZ3CTN2</accession>
<dbReference type="Gene3D" id="3.30.420.380">
    <property type="match status" value="1"/>
</dbReference>
<dbReference type="SUPFAM" id="SSF53067">
    <property type="entry name" value="Actin-like ATPase domain"/>
    <property type="match status" value="1"/>
</dbReference>
<dbReference type="RefSeq" id="WP_342595213.1">
    <property type="nucleotide sequence ID" value="NZ_CP151919.1"/>
</dbReference>
<dbReference type="Pfam" id="PF05134">
    <property type="entry name" value="T2SSL"/>
    <property type="match status" value="1"/>
</dbReference>
<feature type="domain" description="GspL cytoplasmic actin-ATPase-like" evidence="2">
    <location>
        <begin position="51"/>
        <end position="154"/>
    </location>
</feature>
<evidence type="ECO:0000259" key="2">
    <source>
        <dbReference type="Pfam" id="PF05134"/>
    </source>
</evidence>
<protein>
    <submittedName>
        <fullName evidence="3">Type II secretion system protein GspL</fullName>
    </submittedName>
</protein>